<reference evidence="1 2" key="1">
    <citation type="submission" date="2024-04" db="EMBL/GenBank/DDBJ databases">
        <title>Draft genome sequence of a multidrug-resistant Enterobacter quasihormaechei Hakim RU_CBWE strain isolated from pond surface water at the University of Rajshahi in Bangladesh.</title>
        <authorList>
            <person name="Raihan J."/>
            <person name="Islam M.S."/>
            <person name="Khan M.U."/>
            <person name="Romance M."/>
            <person name="Haque M.H."/>
        </authorList>
    </citation>
    <scope>NUCLEOTIDE SEQUENCE [LARGE SCALE GENOMIC DNA]</scope>
    <source>
        <strain evidence="1 2">Hakim RU_CBWE</strain>
    </source>
</reference>
<organism evidence="1 2">
    <name type="scientific">Enterobacter quasihormaechei</name>
    <dbReference type="NCBI Taxonomy" id="2529382"/>
    <lineage>
        <taxon>Bacteria</taxon>
        <taxon>Pseudomonadati</taxon>
        <taxon>Pseudomonadota</taxon>
        <taxon>Gammaproteobacteria</taxon>
        <taxon>Enterobacterales</taxon>
        <taxon>Enterobacteriaceae</taxon>
        <taxon>Enterobacter</taxon>
    </lineage>
</organism>
<keyword evidence="2" id="KW-1185">Reference proteome</keyword>
<dbReference type="RefSeq" id="WP_102751097.1">
    <property type="nucleotide sequence ID" value="NZ_JBCGUG010000020.1"/>
</dbReference>
<dbReference type="Proteomes" id="UP001490940">
    <property type="component" value="Unassembled WGS sequence"/>
</dbReference>
<protein>
    <recommendedName>
        <fullName evidence="3">Type VI secretion protein EvpB</fullName>
    </recommendedName>
</protein>
<name>A0ABU9PM98_9ENTR</name>
<dbReference type="EMBL" id="JBCGUG010000020">
    <property type="protein sequence ID" value="MEM0706796.1"/>
    <property type="molecule type" value="Genomic_DNA"/>
</dbReference>
<accession>A0ABU9PM98</accession>
<evidence type="ECO:0008006" key="3">
    <source>
        <dbReference type="Google" id="ProtNLM"/>
    </source>
</evidence>
<sequence length="162" mass="18346">MSARERFFKKVQQNKVNKPIHINTAKAEVRAFCQRMDDLAQQIIVWFEGSGIDVMLFQKHITDLSTVGYSLSSSICRYAITTVTLQNGDRSVTIIPEQVIRGSEKGCVTMCIKAPGSIAGERIYHLSLAPETGWYIRREHQSAKENVLMTEDYFFHAVDCLA</sequence>
<proteinExistence type="predicted"/>
<gene>
    <name evidence="1" type="ORF">AAGT82_20580</name>
</gene>
<evidence type="ECO:0000313" key="1">
    <source>
        <dbReference type="EMBL" id="MEM0706796.1"/>
    </source>
</evidence>
<evidence type="ECO:0000313" key="2">
    <source>
        <dbReference type="Proteomes" id="UP001490940"/>
    </source>
</evidence>
<comment type="caution">
    <text evidence="1">The sequence shown here is derived from an EMBL/GenBank/DDBJ whole genome shotgun (WGS) entry which is preliminary data.</text>
</comment>